<keyword evidence="3" id="KW-1185">Reference proteome</keyword>
<comment type="caution">
    <text evidence="2">The sequence shown here is derived from an EMBL/GenBank/DDBJ whole genome shotgun (WGS) entry which is preliminary data.</text>
</comment>
<dbReference type="Proteomes" id="UP001050691">
    <property type="component" value="Unassembled WGS sequence"/>
</dbReference>
<evidence type="ECO:0000259" key="1">
    <source>
        <dbReference type="SMART" id="SM00220"/>
    </source>
</evidence>
<dbReference type="GO" id="GO:0004672">
    <property type="term" value="F:protein kinase activity"/>
    <property type="evidence" value="ECO:0007669"/>
    <property type="project" value="InterPro"/>
</dbReference>
<dbReference type="SMART" id="SM00220">
    <property type="entry name" value="S_TKc"/>
    <property type="match status" value="1"/>
</dbReference>
<dbReference type="EMBL" id="BPWL01000002">
    <property type="protein sequence ID" value="GJJ07962.1"/>
    <property type="molecule type" value="Genomic_DNA"/>
</dbReference>
<accession>A0AAV5A3E0</accession>
<dbReference type="InterPro" id="IPR000719">
    <property type="entry name" value="Prot_kinase_dom"/>
</dbReference>
<gene>
    <name evidence="2" type="ORF">Clacol_002169</name>
</gene>
<feature type="domain" description="Protein kinase" evidence="1">
    <location>
        <begin position="110"/>
        <end position="355"/>
    </location>
</feature>
<reference evidence="2" key="1">
    <citation type="submission" date="2021-10" db="EMBL/GenBank/DDBJ databases">
        <title>De novo Genome Assembly of Clathrus columnatus (Basidiomycota, Fungi) Using Illumina and Nanopore Sequence Data.</title>
        <authorList>
            <person name="Ogiso-Tanaka E."/>
            <person name="Itagaki H."/>
            <person name="Hosoya T."/>
            <person name="Hosaka K."/>
        </authorList>
    </citation>
    <scope>NUCLEOTIDE SEQUENCE</scope>
    <source>
        <strain evidence="2">MO-923</strain>
    </source>
</reference>
<protein>
    <recommendedName>
        <fullName evidence="1">Protein kinase domain-containing protein</fullName>
    </recommendedName>
</protein>
<dbReference type="GO" id="GO:0005524">
    <property type="term" value="F:ATP binding"/>
    <property type="evidence" value="ECO:0007669"/>
    <property type="project" value="InterPro"/>
</dbReference>
<dbReference type="Gene3D" id="1.10.510.10">
    <property type="entry name" value="Transferase(Phosphotransferase) domain 1"/>
    <property type="match status" value="1"/>
</dbReference>
<organism evidence="2 3">
    <name type="scientific">Clathrus columnatus</name>
    <dbReference type="NCBI Taxonomy" id="1419009"/>
    <lineage>
        <taxon>Eukaryota</taxon>
        <taxon>Fungi</taxon>
        <taxon>Dikarya</taxon>
        <taxon>Basidiomycota</taxon>
        <taxon>Agaricomycotina</taxon>
        <taxon>Agaricomycetes</taxon>
        <taxon>Phallomycetidae</taxon>
        <taxon>Phallales</taxon>
        <taxon>Clathraceae</taxon>
        <taxon>Clathrus</taxon>
    </lineage>
</organism>
<dbReference type="AlphaFoldDB" id="A0AAV5A3E0"/>
<sequence>MLTFMNMLWKRRTHQLSLEEETPAGGNWEVTAKACMKEREDKVMGIWEPLRNWFAENGYILYTFPEVGHYVPSMDTSPQTAEFPDYPYAFCGGDPPYPYSMPLEAHCSEKVCFAQDMQGRHVTIKKLRNADETDEICIYQLLLEKNESLVKNCVLPIIEILEYEGQYFAVMPRWGDGPFFATPASIRNVLHYIRCLLKVWSALPLNESIDKIYLKAVNFLHSNAIDLKEGNTLINHFGTRGRVPHNLMRPKLLSAGRLTYALFDFDLAQMLPSTECRLPSTQSFFVMSIEIPFDTSHGELDYDPYKFEMGCLGIVLCQMFQHCIPFAHFLAPFLDRLITDRLELRLTAKEALEFFEEMHAKLTPEQLAVEAPVYTLHGYPPWQPEKYDRWEGLPDEFIAEWGHFRAPKPSFGTKLLRWFCRRLWGERIVINIRRFVRLLAPYVRASLHYLFYVSPNRLKI</sequence>
<evidence type="ECO:0000313" key="3">
    <source>
        <dbReference type="Proteomes" id="UP001050691"/>
    </source>
</evidence>
<proteinExistence type="predicted"/>
<dbReference type="SUPFAM" id="SSF56112">
    <property type="entry name" value="Protein kinase-like (PK-like)"/>
    <property type="match status" value="1"/>
</dbReference>
<dbReference type="InterPro" id="IPR011009">
    <property type="entry name" value="Kinase-like_dom_sf"/>
</dbReference>
<evidence type="ECO:0000313" key="2">
    <source>
        <dbReference type="EMBL" id="GJJ07962.1"/>
    </source>
</evidence>
<name>A0AAV5A3E0_9AGAM</name>